<reference evidence="3" key="2">
    <citation type="submission" date="2015-01" db="EMBL/GenBank/DDBJ databases">
        <title>Evolutionary Origins and Diversification of the Mycorrhizal Mutualists.</title>
        <authorList>
            <consortium name="DOE Joint Genome Institute"/>
            <consortium name="Mycorrhizal Genomics Consortium"/>
            <person name="Kohler A."/>
            <person name="Kuo A."/>
            <person name="Nagy L.G."/>
            <person name="Floudas D."/>
            <person name="Copeland A."/>
            <person name="Barry K.W."/>
            <person name="Cichocki N."/>
            <person name="Veneault-Fourrey C."/>
            <person name="LaButti K."/>
            <person name="Lindquist E.A."/>
            <person name="Lipzen A."/>
            <person name="Lundell T."/>
            <person name="Morin E."/>
            <person name="Murat C."/>
            <person name="Riley R."/>
            <person name="Ohm R."/>
            <person name="Sun H."/>
            <person name="Tunlid A."/>
            <person name="Henrissat B."/>
            <person name="Grigoriev I.V."/>
            <person name="Hibbett D.S."/>
            <person name="Martin F."/>
        </authorList>
    </citation>
    <scope>NUCLEOTIDE SEQUENCE [LARGE SCALE GENOMIC DNA]</scope>
    <source>
        <strain evidence="3">Zn</strain>
    </source>
</reference>
<proteinExistence type="predicted"/>
<evidence type="ECO:0000313" key="3">
    <source>
        <dbReference type="Proteomes" id="UP000054321"/>
    </source>
</evidence>
<evidence type="ECO:0000313" key="2">
    <source>
        <dbReference type="EMBL" id="KIM98946.1"/>
    </source>
</evidence>
<gene>
    <name evidence="2" type="ORF">OIDMADRAFT_30595</name>
</gene>
<feature type="compositionally biased region" description="Polar residues" evidence="1">
    <location>
        <begin position="103"/>
        <end position="115"/>
    </location>
</feature>
<evidence type="ECO:0000256" key="1">
    <source>
        <dbReference type="SAM" id="MobiDB-lite"/>
    </source>
</evidence>
<organism evidence="2 3">
    <name type="scientific">Oidiodendron maius (strain Zn)</name>
    <dbReference type="NCBI Taxonomy" id="913774"/>
    <lineage>
        <taxon>Eukaryota</taxon>
        <taxon>Fungi</taxon>
        <taxon>Dikarya</taxon>
        <taxon>Ascomycota</taxon>
        <taxon>Pezizomycotina</taxon>
        <taxon>Leotiomycetes</taxon>
        <taxon>Leotiomycetes incertae sedis</taxon>
        <taxon>Myxotrichaceae</taxon>
        <taxon>Oidiodendron</taxon>
    </lineage>
</organism>
<sequence length="133" mass="14698">MRVIHLIYYFRQVGLQKLFLEENVISAHAAGYWAWLNSRGVSSHNSRPFSQLCGFPDIPQTALPKTARDGDTLFASEARPVRQKGDRQHVLFAAGGPYFRARTTSSSPFASQTLCPGSVKGSPASPLSRQDYP</sequence>
<protein>
    <submittedName>
        <fullName evidence="2">Uncharacterized protein</fullName>
    </submittedName>
</protein>
<feature type="region of interest" description="Disordered" evidence="1">
    <location>
        <begin position="103"/>
        <end position="133"/>
    </location>
</feature>
<dbReference type="Proteomes" id="UP000054321">
    <property type="component" value="Unassembled WGS sequence"/>
</dbReference>
<dbReference type="AlphaFoldDB" id="A0A0C3H9A4"/>
<accession>A0A0C3H9A4</accession>
<dbReference type="EMBL" id="KN832879">
    <property type="protein sequence ID" value="KIM98946.1"/>
    <property type="molecule type" value="Genomic_DNA"/>
</dbReference>
<keyword evidence="3" id="KW-1185">Reference proteome</keyword>
<name>A0A0C3H9A4_OIDMZ</name>
<dbReference type="HOGENOM" id="CLU_1907275_0_0_1"/>
<reference evidence="2 3" key="1">
    <citation type="submission" date="2014-04" db="EMBL/GenBank/DDBJ databases">
        <authorList>
            <consortium name="DOE Joint Genome Institute"/>
            <person name="Kuo A."/>
            <person name="Martino E."/>
            <person name="Perotto S."/>
            <person name="Kohler A."/>
            <person name="Nagy L.G."/>
            <person name="Floudas D."/>
            <person name="Copeland A."/>
            <person name="Barry K.W."/>
            <person name="Cichocki N."/>
            <person name="Veneault-Fourrey C."/>
            <person name="LaButti K."/>
            <person name="Lindquist E.A."/>
            <person name="Lipzen A."/>
            <person name="Lundell T."/>
            <person name="Morin E."/>
            <person name="Murat C."/>
            <person name="Sun H."/>
            <person name="Tunlid A."/>
            <person name="Henrissat B."/>
            <person name="Grigoriev I.V."/>
            <person name="Hibbett D.S."/>
            <person name="Martin F."/>
            <person name="Nordberg H.P."/>
            <person name="Cantor M.N."/>
            <person name="Hua S.X."/>
        </authorList>
    </citation>
    <scope>NUCLEOTIDE SEQUENCE [LARGE SCALE GENOMIC DNA]</scope>
    <source>
        <strain evidence="2 3">Zn</strain>
    </source>
</reference>
<dbReference type="InParanoid" id="A0A0C3H9A4"/>